<sequence>MPTDPFHHCPTAARSFTNQELVTKVLLVVEVPSDRGEANQRATNELSFHGPMTHGAAIQAVDATKQEATDIVDPLETEAFFLYHRVV</sequence>
<organism evidence="1 2">
    <name type="scientific">Oryza meyeriana var. granulata</name>
    <dbReference type="NCBI Taxonomy" id="110450"/>
    <lineage>
        <taxon>Eukaryota</taxon>
        <taxon>Viridiplantae</taxon>
        <taxon>Streptophyta</taxon>
        <taxon>Embryophyta</taxon>
        <taxon>Tracheophyta</taxon>
        <taxon>Spermatophyta</taxon>
        <taxon>Magnoliopsida</taxon>
        <taxon>Liliopsida</taxon>
        <taxon>Poales</taxon>
        <taxon>Poaceae</taxon>
        <taxon>BOP clade</taxon>
        <taxon>Oryzoideae</taxon>
        <taxon>Oryzeae</taxon>
        <taxon>Oryzinae</taxon>
        <taxon>Oryza</taxon>
        <taxon>Oryza meyeriana</taxon>
    </lineage>
</organism>
<evidence type="ECO:0000313" key="1">
    <source>
        <dbReference type="EMBL" id="KAF0929059.1"/>
    </source>
</evidence>
<dbReference type="AlphaFoldDB" id="A0A6G1EWU9"/>
<reference evidence="1 2" key="1">
    <citation type="submission" date="2019-11" db="EMBL/GenBank/DDBJ databases">
        <title>Whole genome sequence of Oryza granulata.</title>
        <authorList>
            <person name="Li W."/>
        </authorList>
    </citation>
    <scope>NUCLEOTIDE SEQUENCE [LARGE SCALE GENOMIC DNA]</scope>
    <source>
        <strain evidence="2">cv. Menghai</strain>
        <tissue evidence="1">Leaf</tissue>
    </source>
</reference>
<name>A0A6G1EWU9_9ORYZ</name>
<proteinExistence type="predicted"/>
<dbReference type="EMBL" id="SPHZ02000002">
    <property type="protein sequence ID" value="KAF0929059.1"/>
    <property type="molecule type" value="Genomic_DNA"/>
</dbReference>
<keyword evidence="2" id="KW-1185">Reference proteome</keyword>
<protein>
    <submittedName>
        <fullName evidence="1">Uncharacterized protein</fullName>
    </submittedName>
</protein>
<comment type="caution">
    <text evidence="1">The sequence shown here is derived from an EMBL/GenBank/DDBJ whole genome shotgun (WGS) entry which is preliminary data.</text>
</comment>
<evidence type="ECO:0000313" key="2">
    <source>
        <dbReference type="Proteomes" id="UP000479710"/>
    </source>
</evidence>
<dbReference type="Proteomes" id="UP000479710">
    <property type="component" value="Unassembled WGS sequence"/>
</dbReference>
<accession>A0A6G1EWU9</accession>
<gene>
    <name evidence="1" type="ORF">E2562_015174</name>
</gene>